<evidence type="ECO:0000256" key="2">
    <source>
        <dbReference type="ARBA" id="ARBA00004679"/>
    </source>
</evidence>
<dbReference type="GO" id="GO:0005945">
    <property type="term" value="C:6-phosphofructokinase complex"/>
    <property type="evidence" value="ECO:0007669"/>
    <property type="project" value="TreeGrafter"/>
</dbReference>
<dbReference type="InterPro" id="IPR012829">
    <property type="entry name" value="Phosphofructokinase_III"/>
</dbReference>
<evidence type="ECO:0000259" key="10">
    <source>
        <dbReference type="Pfam" id="PF00365"/>
    </source>
</evidence>
<dbReference type="OrthoDB" id="9802503at2"/>
<evidence type="ECO:0000256" key="6">
    <source>
        <dbReference type="ARBA" id="ARBA00022777"/>
    </source>
</evidence>
<feature type="binding site" evidence="9">
    <location>
        <begin position="72"/>
        <end position="73"/>
    </location>
    <ligand>
        <name>ATP</name>
        <dbReference type="ChEBI" id="CHEBI:30616"/>
    </ligand>
</feature>
<dbReference type="GO" id="GO:0070095">
    <property type="term" value="F:fructose-6-phosphate binding"/>
    <property type="evidence" value="ECO:0007669"/>
    <property type="project" value="TreeGrafter"/>
</dbReference>
<dbReference type="GO" id="GO:0042802">
    <property type="term" value="F:identical protein binding"/>
    <property type="evidence" value="ECO:0007669"/>
    <property type="project" value="TreeGrafter"/>
</dbReference>
<evidence type="ECO:0000256" key="1">
    <source>
        <dbReference type="ARBA" id="ARBA00001946"/>
    </source>
</evidence>
<dbReference type="SUPFAM" id="SSF53784">
    <property type="entry name" value="Phosphofructokinase"/>
    <property type="match status" value="1"/>
</dbReference>
<dbReference type="GO" id="GO:0016208">
    <property type="term" value="F:AMP binding"/>
    <property type="evidence" value="ECO:0007669"/>
    <property type="project" value="TreeGrafter"/>
</dbReference>
<feature type="binding site" description="in other chain" evidence="9">
    <location>
        <begin position="125"/>
        <end position="127"/>
    </location>
    <ligand>
        <name>substrate</name>
        <note>ligand shared between dimeric partners</note>
    </ligand>
</feature>
<sequence>MRIGILTSGGDCPGLNAVIRAVVHRATMHYGDEVIGLRDGWRGLIDGEHRKLDLHAVNGIIGRGGTILGSSRVRPELLRDGVRHVLDVAADLGLDAVVPVGGEGTLKAAWLLSEAGLPLVGVPKTIDNDISGTDVTFGFDTAVQVAVEALDRLASTADSHQRVIVVEVMGRHTGWIALHAGMATGADAVVVPERPFDVERLTRWVNRRFAAGKRFAVVVAAEGAKPRPGTMPFETGGRDEYGHERFAGVARQLAVELEGRLGKECRPVILGHVQRGGTPTAHDRVLATRFGRHAVDAVHGGRFGEMTALRGTRIRLLPLARAVERLKTVPRSRYEEAECVL</sequence>
<feature type="binding site" evidence="9">
    <location>
        <position position="10"/>
    </location>
    <ligand>
        <name>ATP</name>
        <dbReference type="ChEBI" id="CHEBI:30616"/>
    </ligand>
</feature>
<dbReference type="GO" id="GO:0047334">
    <property type="term" value="F:diphosphate-fructose-6-phosphate 1-phosphotransferase activity"/>
    <property type="evidence" value="ECO:0007669"/>
    <property type="project" value="InterPro"/>
</dbReference>
<dbReference type="GO" id="GO:0006002">
    <property type="term" value="P:fructose 6-phosphate metabolic process"/>
    <property type="evidence" value="ECO:0007669"/>
    <property type="project" value="InterPro"/>
</dbReference>
<evidence type="ECO:0000256" key="5">
    <source>
        <dbReference type="ARBA" id="ARBA00022723"/>
    </source>
</evidence>
<dbReference type="Gene3D" id="3.40.50.460">
    <property type="entry name" value="Phosphofructokinase domain"/>
    <property type="match status" value="1"/>
</dbReference>
<dbReference type="InterPro" id="IPR022953">
    <property type="entry name" value="ATP_PFK"/>
</dbReference>
<protein>
    <recommendedName>
        <fullName evidence="9">ATP-dependent 6-phosphofructokinase</fullName>
        <shortName evidence="9">ATP-PFK</shortName>
        <shortName evidence="9">Phosphofructokinase</shortName>
        <ecNumber evidence="9">2.7.1.11</ecNumber>
    </recommendedName>
    <alternativeName>
        <fullName evidence="9">Phosphohexokinase</fullName>
    </alternativeName>
</protein>
<evidence type="ECO:0000256" key="7">
    <source>
        <dbReference type="ARBA" id="ARBA00022842"/>
    </source>
</evidence>
<dbReference type="EMBL" id="WEGJ01000026">
    <property type="protein sequence ID" value="MQY14942.1"/>
    <property type="molecule type" value="Genomic_DNA"/>
</dbReference>
<keyword evidence="5 9" id="KW-0479">Metal-binding</keyword>
<dbReference type="PIRSF" id="PIRSF000532">
    <property type="entry name" value="ATP_PFK_prok"/>
    <property type="match status" value="1"/>
</dbReference>
<evidence type="ECO:0000256" key="4">
    <source>
        <dbReference type="ARBA" id="ARBA00022679"/>
    </source>
</evidence>
<comment type="subcellular location">
    <subcellularLocation>
        <location evidence="9">Cytoplasm</location>
    </subcellularLocation>
</comment>
<feature type="binding site" description="in other chain" evidence="9">
    <location>
        <begin position="169"/>
        <end position="171"/>
    </location>
    <ligand>
        <name>substrate</name>
        <note>ligand shared between dimeric partners</note>
    </ligand>
</feature>
<dbReference type="FunFam" id="3.40.50.460:FF:000005">
    <property type="entry name" value="ATP-dependent 6-phosphofructokinase"/>
    <property type="match status" value="1"/>
</dbReference>
<dbReference type="PANTHER" id="PTHR13697:SF52">
    <property type="entry name" value="ATP-DEPENDENT 6-PHOSPHOFRUCTOKINASE 3"/>
    <property type="match status" value="1"/>
</dbReference>
<dbReference type="InterPro" id="IPR035966">
    <property type="entry name" value="PKF_sf"/>
</dbReference>
<reference evidence="11 12" key="1">
    <citation type="submission" date="2019-10" db="EMBL/GenBank/DDBJ databases">
        <title>Streptomyces smaragdinus sp. nov. and Streptomyces fabii sp. nov., isolated from the gut of fungus growing-termite Macrotermes natalensis.</title>
        <authorList>
            <person name="Schwitalla J."/>
            <person name="Benndorf R."/>
            <person name="Martin K."/>
            <person name="De Beer W."/>
            <person name="Kaster A.-K."/>
            <person name="Vollmers J."/>
            <person name="Poulsen M."/>
            <person name="Beemelmanns C."/>
        </authorList>
    </citation>
    <scope>NUCLEOTIDE SEQUENCE [LARGE SCALE GENOMIC DNA]</scope>
    <source>
        <strain evidence="11 12">RB5</strain>
    </source>
</reference>
<evidence type="ECO:0000313" key="12">
    <source>
        <dbReference type="Proteomes" id="UP000466345"/>
    </source>
</evidence>
<evidence type="ECO:0000256" key="8">
    <source>
        <dbReference type="ARBA" id="ARBA00023152"/>
    </source>
</evidence>
<feature type="binding site" evidence="9">
    <location>
        <position position="266"/>
    </location>
    <ligand>
        <name>substrate</name>
        <note>ligand shared between dimeric partners</note>
    </ligand>
</feature>
<evidence type="ECO:0000256" key="3">
    <source>
        <dbReference type="ARBA" id="ARBA00022490"/>
    </source>
</evidence>
<dbReference type="GO" id="GO:0005524">
    <property type="term" value="F:ATP binding"/>
    <property type="evidence" value="ECO:0007669"/>
    <property type="project" value="UniProtKB-KW"/>
</dbReference>
<dbReference type="EC" id="2.7.1.11" evidence="9"/>
<comment type="cofactor">
    <cofactor evidence="1 9">
        <name>Mg(2+)</name>
        <dbReference type="ChEBI" id="CHEBI:18420"/>
    </cofactor>
</comment>
<organism evidence="11 12">
    <name type="scientific">Streptomyces smaragdinus</name>
    <dbReference type="NCBI Taxonomy" id="2585196"/>
    <lineage>
        <taxon>Bacteria</taxon>
        <taxon>Bacillati</taxon>
        <taxon>Actinomycetota</taxon>
        <taxon>Actinomycetes</taxon>
        <taxon>Kitasatosporales</taxon>
        <taxon>Streptomycetaceae</taxon>
        <taxon>Streptomyces</taxon>
    </lineage>
</organism>
<evidence type="ECO:0000256" key="9">
    <source>
        <dbReference type="HAMAP-Rule" id="MF_01976"/>
    </source>
</evidence>
<feature type="binding site" description="in other chain" evidence="9">
    <location>
        <begin position="272"/>
        <end position="275"/>
    </location>
    <ligand>
        <name>substrate</name>
        <note>ligand shared between dimeric partners</note>
    </ligand>
</feature>
<comment type="caution">
    <text evidence="9">Lacks conserved residue(s) required for the propagation of feature annotation.</text>
</comment>
<keyword evidence="3 9" id="KW-0963">Cytoplasm</keyword>
<dbReference type="Pfam" id="PF00365">
    <property type="entry name" value="PFK"/>
    <property type="match status" value="1"/>
</dbReference>
<dbReference type="GO" id="GO:0003872">
    <property type="term" value="F:6-phosphofructokinase activity"/>
    <property type="evidence" value="ECO:0007669"/>
    <property type="project" value="UniProtKB-UniRule"/>
</dbReference>
<comment type="catalytic activity">
    <reaction evidence="9">
        <text>beta-D-fructose 6-phosphate + ATP = beta-D-fructose 1,6-bisphosphate + ADP + H(+)</text>
        <dbReference type="Rhea" id="RHEA:16109"/>
        <dbReference type="ChEBI" id="CHEBI:15378"/>
        <dbReference type="ChEBI" id="CHEBI:30616"/>
        <dbReference type="ChEBI" id="CHEBI:32966"/>
        <dbReference type="ChEBI" id="CHEBI:57634"/>
        <dbReference type="ChEBI" id="CHEBI:456216"/>
        <dbReference type="EC" id="2.7.1.11"/>
    </reaction>
</comment>
<feature type="binding site" evidence="9">
    <location>
        <position position="162"/>
    </location>
    <ligand>
        <name>substrate</name>
        <note>ligand shared between dimeric partners</note>
    </ligand>
</feature>
<dbReference type="GO" id="GO:0030388">
    <property type="term" value="P:fructose 1,6-bisphosphate metabolic process"/>
    <property type="evidence" value="ECO:0007669"/>
    <property type="project" value="TreeGrafter"/>
</dbReference>
<feature type="site" description="Important for substrate specificity; cannot use PPi as phosphoryl donor" evidence="9">
    <location>
        <position position="104"/>
    </location>
</feature>
<dbReference type="InterPro" id="IPR012003">
    <property type="entry name" value="ATP_PFK_prok-type"/>
</dbReference>
<keyword evidence="6 9" id="KW-0418">Kinase</keyword>
<comment type="similarity">
    <text evidence="9">Belongs to the phosphofructokinase type A (PFKA) family. Mixed-substrate PFK group III subfamily.</text>
</comment>
<comment type="pathway">
    <text evidence="2 9">Carbohydrate degradation; glycolysis; D-glyceraldehyde 3-phosphate and glycerone phosphate from D-glucose: step 3/4.</text>
</comment>
<keyword evidence="4 9" id="KW-0808">Transferase</keyword>
<dbReference type="GO" id="GO:0048029">
    <property type="term" value="F:monosaccharide binding"/>
    <property type="evidence" value="ECO:0007669"/>
    <property type="project" value="TreeGrafter"/>
</dbReference>
<comment type="function">
    <text evidence="9">Catalyzes the phosphorylation of D-fructose 6-phosphate to fructose 1,6-bisphosphate by ATP, the first committing step of glycolysis.</text>
</comment>
<dbReference type="UniPathway" id="UPA00109">
    <property type="reaction ID" value="UER00182"/>
</dbReference>
<proteinExistence type="inferred from homology"/>
<dbReference type="InterPro" id="IPR000023">
    <property type="entry name" value="Phosphofructokinase_dom"/>
</dbReference>
<dbReference type="PRINTS" id="PR00476">
    <property type="entry name" value="PHFRCTKINASE"/>
</dbReference>
<dbReference type="NCBIfam" id="NF002872">
    <property type="entry name" value="PRK03202.1"/>
    <property type="match status" value="1"/>
</dbReference>
<feature type="binding site" evidence="9">
    <location>
        <begin position="102"/>
        <end position="105"/>
    </location>
    <ligand>
        <name>ATP</name>
        <dbReference type="ChEBI" id="CHEBI:30616"/>
    </ligand>
</feature>
<keyword evidence="7 9" id="KW-0460">Magnesium</keyword>
<dbReference type="AlphaFoldDB" id="A0A7K0CPJ6"/>
<dbReference type="PANTHER" id="PTHR13697">
    <property type="entry name" value="PHOSPHOFRUCTOKINASE"/>
    <property type="match status" value="1"/>
</dbReference>
<dbReference type="GO" id="GO:0061621">
    <property type="term" value="P:canonical glycolysis"/>
    <property type="evidence" value="ECO:0007669"/>
    <property type="project" value="TreeGrafter"/>
</dbReference>
<dbReference type="PROSITE" id="PS00433">
    <property type="entry name" value="PHOSPHOFRUCTOKINASE"/>
    <property type="match status" value="1"/>
</dbReference>
<accession>A0A7K0CPJ6</accession>
<feature type="binding site" evidence="9">
    <location>
        <position position="103"/>
    </location>
    <ligand>
        <name>Mg(2+)</name>
        <dbReference type="ChEBI" id="CHEBI:18420"/>
        <note>catalytic</note>
    </ligand>
</feature>
<comment type="caution">
    <text evidence="11">The sequence shown here is derived from an EMBL/GenBank/DDBJ whole genome shotgun (WGS) entry which is preliminary data.</text>
</comment>
<evidence type="ECO:0000313" key="11">
    <source>
        <dbReference type="EMBL" id="MQY14942.1"/>
    </source>
</evidence>
<name>A0A7K0CPJ6_9ACTN</name>
<gene>
    <name evidence="11" type="primary">pfkA2_3</name>
    <name evidence="9" type="synonym">pfkA</name>
    <name evidence="11" type="ORF">SRB5_51180</name>
</gene>
<dbReference type="GO" id="GO:0046872">
    <property type="term" value="F:metal ion binding"/>
    <property type="evidence" value="ECO:0007669"/>
    <property type="project" value="UniProtKB-KW"/>
</dbReference>
<dbReference type="Gene3D" id="3.40.50.450">
    <property type="match status" value="1"/>
</dbReference>
<keyword evidence="12" id="KW-1185">Reference proteome</keyword>
<feature type="binding site" description="in other chain" evidence="9">
    <location>
        <position position="222"/>
    </location>
    <ligand>
        <name>substrate</name>
        <note>ligand shared between dimeric partners</note>
    </ligand>
</feature>
<dbReference type="NCBIfam" id="TIGR02483">
    <property type="entry name" value="PFK_mixed"/>
    <property type="match status" value="1"/>
</dbReference>
<dbReference type="Proteomes" id="UP000466345">
    <property type="component" value="Unassembled WGS sequence"/>
</dbReference>
<keyword evidence="9" id="KW-0067">ATP-binding</keyword>
<dbReference type="InterPro" id="IPR015912">
    <property type="entry name" value="Phosphofructokinase_CS"/>
</dbReference>
<keyword evidence="9" id="KW-0547">Nucleotide-binding</keyword>
<feature type="domain" description="Phosphofructokinase" evidence="10">
    <location>
        <begin position="2"/>
        <end position="298"/>
    </location>
</feature>
<comment type="subunit">
    <text evidence="9">Homodimer or homotetramer.</text>
</comment>
<dbReference type="HAMAP" id="MF_01976">
    <property type="entry name" value="Phosphofructokinase_III"/>
    <property type="match status" value="1"/>
</dbReference>
<keyword evidence="8 9" id="KW-0324">Glycolysis</keyword>
<feature type="active site" description="Proton acceptor" evidence="9">
    <location>
        <position position="127"/>
    </location>
</feature>
<dbReference type="RefSeq" id="WP_153455786.1">
    <property type="nucleotide sequence ID" value="NZ_WEGJ01000026.1"/>
</dbReference>